<evidence type="ECO:0000313" key="2">
    <source>
        <dbReference type="EMBL" id="GJN92536.1"/>
    </source>
</evidence>
<sequence length="435" mass="48448">MPRNGVWDVRGQQLYNATTIERWLVVVFDSSQYFTLNDTQSAIMGLVHECENMGIRVYDKQPDIHYAPRGADTHAFIKELGMKMFEREGKPPQLVIAFLSRKPCDQYADFENKVKRANPQYWQNVVLKINVKMQGGINSILKPADLGPVGERPTVLGADVSHASPGSLAPSVAALVGSLDATCSIYGSAITIQPSRLEVVACMNEMVIKLLKQFEDKHGLLPERLIMLRDGISEGQFPQVIATEVAAIRLACEHFGPDYKPALTFITCGKRHKISLFPKERVNADAKTGNVRSGTTVDTEIVSPFTFDWYTQSHASLLGTGRSSHYTVLLDDSGFSADQLQQLVFNLCFTYARATRAVSVATPAFYASRLCTRAQLLLKREDDDTTTVLSSTSGSSEERLRQNALAEYRSRLKARISTCDWPKVHVNHAESLFYM</sequence>
<dbReference type="PROSITE" id="PS50822">
    <property type="entry name" value="PIWI"/>
    <property type="match status" value="1"/>
</dbReference>
<gene>
    <name evidence="2" type="ORF">Rhopal_005566-T1</name>
</gene>
<evidence type="ECO:0000259" key="1">
    <source>
        <dbReference type="PROSITE" id="PS50822"/>
    </source>
</evidence>
<dbReference type="Pfam" id="PF16487">
    <property type="entry name" value="ArgoMid"/>
    <property type="match status" value="1"/>
</dbReference>
<proteinExistence type="predicted"/>
<protein>
    <recommendedName>
        <fullName evidence="1">Piwi domain-containing protein</fullName>
    </recommendedName>
</protein>
<dbReference type="Proteomes" id="UP001342314">
    <property type="component" value="Unassembled WGS sequence"/>
</dbReference>
<dbReference type="PANTHER" id="PTHR22891">
    <property type="entry name" value="EUKARYOTIC TRANSLATION INITIATION FACTOR 2C"/>
    <property type="match status" value="1"/>
</dbReference>
<dbReference type="InterPro" id="IPR003165">
    <property type="entry name" value="Piwi"/>
</dbReference>
<dbReference type="SUPFAM" id="SSF53098">
    <property type="entry name" value="Ribonuclease H-like"/>
    <property type="match status" value="1"/>
</dbReference>
<organism evidence="2 3">
    <name type="scientific">Rhodotorula paludigena</name>
    <dbReference type="NCBI Taxonomy" id="86838"/>
    <lineage>
        <taxon>Eukaryota</taxon>
        <taxon>Fungi</taxon>
        <taxon>Dikarya</taxon>
        <taxon>Basidiomycota</taxon>
        <taxon>Pucciniomycotina</taxon>
        <taxon>Microbotryomycetes</taxon>
        <taxon>Sporidiobolales</taxon>
        <taxon>Sporidiobolaceae</taxon>
        <taxon>Rhodotorula</taxon>
    </lineage>
</organism>
<dbReference type="AlphaFoldDB" id="A0AAV5GIR5"/>
<accession>A0AAV5GIR5</accession>
<dbReference type="Gene3D" id="3.40.50.2300">
    <property type="match status" value="2"/>
</dbReference>
<dbReference type="Pfam" id="PF02171">
    <property type="entry name" value="Piwi"/>
    <property type="match status" value="1"/>
</dbReference>
<dbReference type="GO" id="GO:0003676">
    <property type="term" value="F:nucleic acid binding"/>
    <property type="evidence" value="ECO:0007669"/>
    <property type="project" value="InterPro"/>
</dbReference>
<dbReference type="InterPro" id="IPR032473">
    <property type="entry name" value="Argonaute_Mid_dom"/>
</dbReference>
<dbReference type="EMBL" id="BQKY01000011">
    <property type="protein sequence ID" value="GJN92536.1"/>
    <property type="molecule type" value="Genomic_DNA"/>
</dbReference>
<keyword evidence="3" id="KW-1185">Reference proteome</keyword>
<dbReference type="SMART" id="SM00950">
    <property type="entry name" value="Piwi"/>
    <property type="match status" value="1"/>
</dbReference>
<dbReference type="InterPro" id="IPR012337">
    <property type="entry name" value="RNaseH-like_sf"/>
</dbReference>
<name>A0AAV5GIR5_9BASI</name>
<feature type="domain" description="Piwi" evidence="1">
    <location>
        <begin position="114"/>
        <end position="379"/>
    </location>
</feature>
<dbReference type="Gene3D" id="3.30.420.10">
    <property type="entry name" value="Ribonuclease H-like superfamily/Ribonuclease H"/>
    <property type="match status" value="1"/>
</dbReference>
<comment type="caution">
    <text evidence="2">The sequence shown here is derived from an EMBL/GenBank/DDBJ whole genome shotgun (WGS) entry which is preliminary data.</text>
</comment>
<dbReference type="InterPro" id="IPR036397">
    <property type="entry name" value="RNaseH_sf"/>
</dbReference>
<evidence type="ECO:0000313" key="3">
    <source>
        <dbReference type="Proteomes" id="UP001342314"/>
    </source>
</evidence>
<reference evidence="2 3" key="1">
    <citation type="submission" date="2021-12" db="EMBL/GenBank/DDBJ databases">
        <title>High titer production of polyol ester of fatty acids by Rhodotorula paludigena BS15 towards product separation-free biomass refinery.</title>
        <authorList>
            <person name="Mano J."/>
            <person name="Ono H."/>
            <person name="Tanaka T."/>
            <person name="Naito K."/>
            <person name="Sushida H."/>
            <person name="Ike M."/>
            <person name="Tokuyasu K."/>
            <person name="Kitaoka M."/>
        </authorList>
    </citation>
    <scope>NUCLEOTIDE SEQUENCE [LARGE SCALE GENOMIC DNA]</scope>
    <source>
        <strain evidence="2 3">BS15</strain>
    </source>
</reference>